<dbReference type="STRING" id="1447883.A0A2B7YS62"/>
<comment type="catalytic activity">
    <reaction evidence="1 10">
        <text>Endohydrolysis of beta-(1-&gt;4)-linkages between D-glucosamine residues in a partly acetylated chitosan.</text>
        <dbReference type="EC" id="3.2.1.132"/>
    </reaction>
</comment>
<dbReference type="OrthoDB" id="4756206at2759"/>
<dbReference type="Proteomes" id="UP000224634">
    <property type="component" value="Unassembled WGS sequence"/>
</dbReference>
<accession>A0A2B7YS62</accession>
<evidence type="ECO:0000256" key="11">
    <source>
        <dbReference type="SAM" id="MobiDB-lite"/>
    </source>
</evidence>
<dbReference type="GO" id="GO:0016977">
    <property type="term" value="F:chitosanase activity"/>
    <property type="evidence" value="ECO:0007669"/>
    <property type="project" value="UniProtKB-EC"/>
</dbReference>
<keyword evidence="5" id="KW-0732">Signal</keyword>
<keyword evidence="9 10" id="KW-0624">Polysaccharide degradation</keyword>
<evidence type="ECO:0000256" key="10">
    <source>
        <dbReference type="RuleBase" id="RU361208"/>
    </source>
</evidence>
<evidence type="ECO:0000256" key="5">
    <source>
        <dbReference type="ARBA" id="ARBA00022729"/>
    </source>
</evidence>
<keyword evidence="4" id="KW-0964">Secreted</keyword>
<keyword evidence="7" id="KW-0119">Carbohydrate metabolism</keyword>
<comment type="subcellular location">
    <subcellularLocation>
        <location evidence="2 10">Secreted</location>
    </subcellularLocation>
</comment>
<dbReference type="EMBL" id="PDNA01000019">
    <property type="protein sequence ID" value="PGH23891.1"/>
    <property type="molecule type" value="Genomic_DNA"/>
</dbReference>
<dbReference type="InterPro" id="IPR009939">
    <property type="entry name" value="Chitosanase_fungal"/>
</dbReference>
<keyword evidence="8 10" id="KW-0326">Glycosidase</keyword>
<dbReference type="PANTHER" id="PTHR42061:SF6">
    <property type="entry name" value="ENDO-CHITOSANASE"/>
    <property type="match status" value="1"/>
</dbReference>
<feature type="region of interest" description="Disordered" evidence="11">
    <location>
        <begin position="1"/>
        <end position="70"/>
    </location>
</feature>
<dbReference type="Pfam" id="PF07335">
    <property type="entry name" value="Glyco_hydro_75"/>
    <property type="match status" value="1"/>
</dbReference>
<comment type="similarity">
    <text evidence="3 10">Belongs to the glycosyl hydrolase 75 family.</text>
</comment>
<evidence type="ECO:0000256" key="6">
    <source>
        <dbReference type="ARBA" id="ARBA00022801"/>
    </source>
</evidence>
<protein>
    <recommendedName>
        <fullName evidence="10">Endo-chitosanase</fullName>
        <ecNumber evidence="10">3.2.1.132</ecNumber>
    </recommendedName>
</protein>
<evidence type="ECO:0000256" key="3">
    <source>
        <dbReference type="ARBA" id="ARBA00007799"/>
    </source>
</evidence>
<feature type="compositionally biased region" description="Acidic residues" evidence="11">
    <location>
        <begin position="23"/>
        <end position="38"/>
    </location>
</feature>
<feature type="non-terminal residue" evidence="12">
    <location>
        <position position="1"/>
    </location>
</feature>
<evidence type="ECO:0000313" key="13">
    <source>
        <dbReference type="Proteomes" id="UP000224634"/>
    </source>
</evidence>
<evidence type="ECO:0000313" key="12">
    <source>
        <dbReference type="EMBL" id="PGH23891.1"/>
    </source>
</evidence>
<evidence type="ECO:0000256" key="1">
    <source>
        <dbReference type="ARBA" id="ARBA00000405"/>
    </source>
</evidence>
<comment type="caution">
    <text evidence="12">The sequence shown here is derived from an EMBL/GenBank/DDBJ whole genome shotgun (WGS) entry which is preliminary data.</text>
</comment>
<keyword evidence="6 10" id="KW-0378">Hydrolase</keyword>
<name>A0A2B7YS62_POLH7</name>
<organism evidence="12 13">
    <name type="scientific">Polytolypa hystricis (strain UAMH7299)</name>
    <dbReference type="NCBI Taxonomy" id="1447883"/>
    <lineage>
        <taxon>Eukaryota</taxon>
        <taxon>Fungi</taxon>
        <taxon>Dikarya</taxon>
        <taxon>Ascomycota</taxon>
        <taxon>Pezizomycotina</taxon>
        <taxon>Eurotiomycetes</taxon>
        <taxon>Eurotiomycetidae</taxon>
        <taxon>Onygenales</taxon>
        <taxon>Onygenales incertae sedis</taxon>
        <taxon>Polytolypa</taxon>
    </lineage>
</organism>
<dbReference type="GO" id="GO:0000272">
    <property type="term" value="P:polysaccharide catabolic process"/>
    <property type="evidence" value="ECO:0007669"/>
    <property type="project" value="UniProtKB-KW"/>
</dbReference>
<dbReference type="PANTHER" id="PTHR42061">
    <property type="entry name" value="ENDO-CHITOSANASE"/>
    <property type="match status" value="1"/>
</dbReference>
<evidence type="ECO:0000256" key="2">
    <source>
        <dbReference type="ARBA" id="ARBA00004613"/>
    </source>
</evidence>
<feature type="compositionally biased region" description="Acidic residues" evidence="11">
    <location>
        <begin position="46"/>
        <end position="61"/>
    </location>
</feature>
<dbReference type="AlphaFoldDB" id="A0A2B7YS62"/>
<reference evidence="12 13" key="1">
    <citation type="submission" date="2017-10" db="EMBL/GenBank/DDBJ databases">
        <title>Comparative genomics in systemic dimorphic fungi from Ajellomycetaceae.</title>
        <authorList>
            <person name="Munoz J.F."/>
            <person name="Mcewen J.G."/>
            <person name="Clay O.K."/>
            <person name="Cuomo C.A."/>
        </authorList>
    </citation>
    <scope>NUCLEOTIDE SEQUENCE [LARGE SCALE GENOMIC DNA]</scope>
    <source>
        <strain evidence="12 13">UAMH7299</strain>
    </source>
</reference>
<dbReference type="EC" id="3.2.1.132" evidence="10"/>
<sequence>TEDPKTDPTTDNPETEDPKNDPETDPETDNPEIDNPETEDPKIDPETDNPETDDPETDNPEITDPNLTARIISSPGGFARLVPDNLRKFYEKAKNSGTCSGEDLLVGGFHSQIDGPPEFGYCQKHMAGKGFYIKGPGTELTNMDIDCHGSQTDGDGRCAGSSDTKPQTSFKTSVQGFGISDLNTYIHPYVVLGNEGNYSPTFEPETAGVQPLSVVAVVCGEKLVYGVWGDTNGDNGSPLVGEASLSLATECFGDSMNAKQGHGENDVLYIAFSGPDAVPGDGVNWDAKSPAEFHASIAAAGDKLVASL</sequence>
<comment type="function">
    <text evidence="10">Chitosanase catalyzing the endo-type cleavage of chitosan, the deacylated form of chitin. Chitosanase may be crucial in the degradation of the deacetylated portion of chitin in the fungal cell wall.</text>
</comment>
<evidence type="ECO:0000256" key="8">
    <source>
        <dbReference type="ARBA" id="ARBA00023295"/>
    </source>
</evidence>
<evidence type="ECO:0000256" key="4">
    <source>
        <dbReference type="ARBA" id="ARBA00022525"/>
    </source>
</evidence>
<keyword evidence="13" id="KW-1185">Reference proteome</keyword>
<evidence type="ECO:0000256" key="7">
    <source>
        <dbReference type="ARBA" id="ARBA00023277"/>
    </source>
</evidence>
<gene>
    <name evidence="12" type="ORF">AJ80_02140</name>
</gene>
<evidence type="ECO:0000256" key="9">
    <source>
        <dbReference type="ARBA" id="ARBA00023326"/>
    </source>
</evidence>
<dbReference type="GO" id="GO:0005576">
    <property type="term" value="C:extracellular region"/>
    <property type="evidence" value="ECO:0007669"/>
    <property type="project" value="UniProtKB-SubCell"/>
</dbReference>
<proteinExistence type="inferred from homology"/>